<dbReference type="Proteomes" id="UP000076552">
    <property type="component" value="Unassembled WGS sequence"/>
</dbReference>
<organism evidence="1 2">
    <name type="scientific">Colletotrichum tofieldiae</name>
    <dbReference type="NCBI Taxonomy" id="708197"/>
    <lineage>
        <taxon>Eukaryota</taxon>
        <taxon>Fungi</taxon>
        <taxon>Dikarya</taxon>
        <taxon>Ascomycota</taxon>
        <taxon>Pezizomycotina</taxon>
        <taxon>Sordariomycetes</taxon>
        <taxon>Hypocreomycetidae</taxon>
        <taxon>Glomerellales</taxon>
        <taxon>Glomerellaceae</taxon>
        <taxon>Colletotrichum</taxon>
        <taxon>Colletotrichum spaethianum species complex</taxon>
    </lineage>
</organism>
<accession>A0A166N6Y3</accession>
<keyword evidence="2" id="KW-1185">Reference proteome</keyword>
<evidence type="ECO:0000313" key="1">
    <source>
        <dbReference type="EMBL" id="KZL65376.1"/>
    </source>
</evidence>
<sequence length="329" mass="36351">MCLPAILLYRTARVAVRQPEGTLITTEGKEQQVLYITQHGIIGGTGQVAIYLMQPEMTNARAEIIARSMHPACNYVWKLKIDYWQLQVRFTSPWQPFAQLAWLPSPKGNRCIASAYFARTVSEVVVRMGPSGRTVGKATQTPFAGHGSPITCSIDIDHITEHDQIIIFLPDDPTLAPVLSQAFRRPATEWVAQVAQPIPCYTDEDFSLSSSLRDETIRAELSSPSNGDTALKVDNRTKTADAVQSGSYMGVCVPLSTSDFSLFHLQPDQLCCDSHQYYSPYTDSPSSASNSSFNLHSDDSGNAQFVTMVDLEVQENEIDDKCIVVKPLL</sequence>
<proteinExistence type="predicted"/>
<name>A0A166N6Y3_9PEZI</name>
<dbReference type="AlphaFoldDB" id="A0A166N6Y3"/>
<comment type="caution">
    <text evidence="1">The sequence shown here is derived from an EMBL/GenBank/DDBJ whole genome shotgun (WGS) entry which is preliminary data.</text>
</comment>
<protein>
    <submittedName>
        <fullName evidence="1">Uncharacterized protein</fullName>
    </submittedName>
</protein>
<dbReference type="EMBL" id="LFIV01000224">
    <property type="protein sequence ID" value="KZL65376.1"/>
    <property type="molecule type" value="Genomic_DNA"/>
</dbReference>
<evidence type="ECO:0000313" key="2">
    <source>
        <dbReference type="Proteomes" id="UP000076552"/>
    </source>
</evidence>
<reference evidence="1 2" key="1">
    <citation type="submission" date="2015-06" db="EMBL/GenBank/DDBJ databases">
        <title>Survival trade-offs in plant roots during colonization by closely related pathogenic and mutualistic fungi.</title>
        <authorList>
            <person name="Hacquard S."/>
            <person name="Kracher B."/>
            <person name="Hiruma K."/>
            <person name="Weinman A."/>
            <person name="Muench P."/>
            <person name="Garrido Oter R."/>
            <person name="Ver Loren van Themaat E."/>
            <person name="Dallerey J.-F."/>
            <person name="Damm U."/>
            <person name="Henrissat B."/>
            <person name="Lespinet O."/>
            <person name="Thon M."/>
            <person name="Kemen E."/>
            <person name="McHardy A.C."/>
            <person name="Schulze-Lefert P."/>
            <person name="O'Connell R.J."/>
        </authorList>
    </citation>
    <scope>NUCLEOTIDE SEQUENCE [LARGE SCALE GENOMIC DNA]</scope>
    <source>
        <strain evidence="1 2">0861</strain>
    </source>
</reference>
<gene>
    <name evidence="1" type="ORF">CT0861_00669</name>
</gene>